<dbReference type="EMBL" id="VSWC01000053">
    <property type="protein sequence ID" value="KAA1102176.1"/>
    <property type="molecule type" value="Genomic_DNA"/>
</dbReference>
<feature type="coiled-coil region" evidence="1">
    <location>
        <begin position="1"/>
        <end position="31"/>
    </location>
</feature>
<dbReference type="Proteomes" id="UP000324748">
    <property type="component" value="Unassembled WGS sequence"/>
</dbReference>
<keyword evidence="3" id="KW-1185">Reference proteome</keyword>
<reference evidence="2 3" key="1">
    <citation type="submission" date="2019-05" db="EMBL/GenBank/DDBJ databases">
        <title>Emergence of the Ug99 lineage of the wheat stem rust pathogen through somatic hybridization.</title>
        <authorList>
            <person name="Li F."/>
            <person name="Upadhyaya N.M."/>
            <person name="Sperschneider J."/>
            <person name="Matny O."/>
            <person name="Nguyen-Phuc H."/>
            <person name="Mago R."/>
            <person name="Raley C."/>
            <person name="Miller M.E."/>
            <person name="Silverstein K.A.T."/>
            <person name="Henningsen E."/>
            <person name="Hirsch C.D."/>
            <person name="Visser B."/>
            <person name="Pretorius Z.A."/>
            <person name="Steffenson B.J."/>
            <person name="Schwessinger B."/>
            <person name="Dodds P.N."/>
            <person name="Figueroa M."/>
        </authorList>
    </citation>
    <scope>NUCLEOTIDE SEQUENCE [LARGE SCALE GENOMIC DNA]</scope>
    <source>
        <strain evidence="2">21-0</strain>
    </source>
</reference>
<organism evidence="2 3">
    <name type="scientific">Puccinia graminis f. sp. tritici</name>
    <dbReference type="NCBI Taxonomy" id="56615"/>
    <lineage>
        <taxon>Eukaryota</taxon>
        <taxon>Fungi</taxon>
        <taxon>Dikarya</taxon>
        <taxon>Basidiomycota</taxon>
        <taxon>Pucciniomycotina</taxon>
        <taxon>Pucciniomycetes</taxon>
        <taxon>Pucciniales</taxon>
        <taxon>Pucciniaceae</taxon>
        <taxon>Puccinia</taxon>
    </lineage>
</organism>
<dbReference type="OrthoDB" id="5575062at2759"/>
<keyword evidence="1" id="KW-0175">Coiled coil</keyword>
<proteinExistence type="predicted"/>
<evidence type="ECO:0000313" key="2">
    <source>
        <dbReference type="EMBL" id="KAA1102176.1"/>
    </source>
</evidence>
<accession>A0A5B0PMK8</accession>
<sequence>MKKAQAEIDAIKAELNSLQEAQIAVNRVEDKIFESFCRSINVENIRDYEGHHLQLQQQNSVEQERLETTVSKLQHQINFETEQLEGLVERQATVQSSSEKTLKTLESVTVKKQQVQNEMKE</sequence>
<feature type="coiled-coil region" evidence="1">
    <location>
        <begin position="63"/>
        <end position="90"/>
    </location>
</feature>
<protein>
    <submittedName>
        <fullName evidence="2">Structural maintenance of chromosomes protein 1</fullName>
    </submittedName>
</protein>
<comment type="caution">
    <text evidence="2">The sequence shown here is derived from an EMBL/GenBank/DDBJ whole genome shotgun (WGS) entry which is preliminary data.</text>
</comment>
<gene>
    <name evidence="2" type="primary">SMC1_3</name>
    <name evidence="2" type="ORF">PGT21_036570</name>
</gene>
<evidence type="ECO:0000256" key="1">
    <source>
        <dbReference type="SAM" id="Coils"/>
    </source>
</evidence>
<dbReference type="AlphaFoldDB" id="A0A5B0PMK8"/>
<evidence type="ECO:0000313" key="3">
    <source>
        <dbReference type="Proteomes" id="UP000324748"/>
    </source>
</evidence>
<name>A0A5B0PMK8_PUCGR</name>